<evidence type="ECO:0000256" key="2">
    <source>
        <dbReference type="ARBA" id="ARBA00022499"/>
    </source>
</evidence>
<evidence type="ECO:0000256" key="3">
    <source>
        <dbReference type="ARBA" id="ARBA00022553"/>
    </source>
</evidence>
<dbReference type="FunFam" id="3.40.50.790:FF:000004">
    <property type="entry name" value="Ribosomal L1 domain-containing 1-like 1"/>
    <property type="match status" value="1"/>
</dbReference>
<dbReference type="AlphaFoldDB" id="A0ABD3WUV6"/>
<name>A0ABD3WUV6_SINWO</name>
<dbReference type="EMBL" id="JBJQND010000005">
    <property type="protein sequence ID" value="KAL3876295.1"/>
    <property type="molecule type" value="Genomic_DNA"/>
</dbReference>
<dbReference type="CDD" id="cd00403">
    <property type="entry name" value="Ribosomal_L1"/>
    <property type="match status" value="1"/>
</dbReference>
<evidence type="ECO:0000313" key="12">
    <source>
        <dbReference type="EMBL" id="KAL3876295.1"/>
    </source>
</evidence>
<evidence type="ECO:0000256" key="8">
    <source>
        <dbReference type="ARBA" id="ARBA00054167"/>
    </source>
</evidence>
<sequence>MEAIQLPKEQVDKAVTALLKLQVKKQKEKTDIVDVPNKLDLQFNFKKVPLAKKKKIKICLPHSIHYDTREVCLFVKDLDKKSREYEVTVSHFQKLLDSKGVSKISKIVPLKALRTDYSPYDAKRSLANAYDLFLADERIVGLLPGILGKAFYSKKCNHPVQVNMNAKDLKTELEKAINNTHCILAGKGSSSMVTIAHTDLTQEQIVENVIAAASQVSQSVPGGPQNIKNFYLKFTDTTAVPLYISLDSEESVELPLVKKSHIEEYIDDVTTVMEGKVKVCANGTIQIVDDSGKPIQTLKRPHEDESKSTKKLRSKSRQRK</sequence>
<dbReference type="GO" id="GO:0005730">
    <property type="term" value="C:nucleolus"/>
    <property type="evidence" value="ECO:0007669"/>
    <property type="project" value="UniProtKB-SubCell"/>
</dbReference>
<comment type="similarity">
    <text evidence="9">Belongs to the universal ribosomal protein uL1 family. Highly divergent.</text>
</comment>
<evidence type="ECO:0000256" key="7">
    <source>
        <dbReference type="ARBA" id="ARBA00023242"/>
    </source>
</evidence>
<dbReference type="Pfam" id="PF00687">
    <property type="entry name" value="Ribosomal_L1"/>
    <property type="match status" value="1"/>
</dbReference>
<feature type="compositionally biased region" description="Basic residues" evidence="11">
    <location>
        <begin position="309"/>
        <end position="320"/>
    </location>
</feature>
<dbReference type="InterPro" id="IPR050257">
    <property type="entry name" value="eL8/uL1-like"/>
</dbReference>
<evidence type="ECO:0000313" key="13">
    <source>
        <dbReference type="Proteomes" id="UP001634394"/>
    </source>
</evidence>
<protein>
    <recommendedName>
        <fullName evidence="10">Ribosomal L1 domain-containing protein 1</fullName>
    </recommendedName>
</protein>
<dbReference type="InterPro" id="IPR028364">
    <property type="entry name" value="Ribosomal_uL1/biogenesis"/>
</dbReference>
<proteinExistence type="inferred from homology"/>
<feature type="region of interest" description="Disordered" evidence="11">
    <location>
        <begin position="291"/>
        <end position="320"/>
    </location>
</feature>
<evidence type="ECO:0000256" key="10">
    <source>
        <dbReference type="ARBA" id="ARBA00070787"/>
    </source>
</evidence>
<accession>A0ABD3WUV6</accession>
<keyword evidence="4" id="KW-0832">Ubl conjugation</keyword>
<evidence type="ECO:0000256" key="11">
    <source>
        <dbReference type="SAM" id="MobiDB-lite"/>
    </source>
</evidence>
<evidence type="ECO:0000256" key="6">
    <source>
        <dbReference type="ARBA" id="ARBA00023054"/>
    </source>
</evidence>
<keyword evidence="3" id="KW-0597">Phosphoprotein</keyword>
<dbReference type="SUPFAM" id="SSF56808">
    <property type="entry name" value="Ribosomal protein L1"/>
    <property type="match status" value="1"/>
</dbReference>
<keyword evidence="2" id="KW-1017">Isopeptide bond</keyword>
<keyword evidence="6" id="KW-0175">Coiled coil</keyword>
<evidence type="ECO:0000256" key="9">
    <source>
        <dbReference type="ARBA" id="ARBA00061550"/>
    </source>
</evidence>
<evidence type="ECO:0000256" key="4">
    <source>
        <dbReference type="ARBA" id="ARBA00022843"/>
    </source>
</evidence>
<dbReference type="Proteomes" id="UP001634394">
    <property type="component" value="Unassembled WGS sequence"/>
</dbReference>
<keyword evidence="5" id="KW-0007">Acetylation</keyword>
<comment type="subcellular location">
    <subcellularLocation>
        <location evidence="1">Nucleus</location>
        <location evidence="1">Nucleolus</location>
    </subcellularLocation>
</comment>
<evidence type="ECO:0000256" key="5">
    <source>
        <dbReference type="ARBA" id="ARBA00022990"/>
    </source>
</evidence>
<dbReference type="Gene3D" id="3.30.190.20">
    <property type="match status" value="1"/>
</dbReference>
<evidence type="ECO:0000256" key="1">
    <source>
        <dbReference type="ARBA" id="ARBA00004604"/>
    </source>
</evidence>
<organism evidence="12 13">
    <name type="scientific">Sinanodonta woodiana</name>
    <name type="common">Chinese pond mussel</name>
    <name type="synonym">Anodonta woodiana</name>
    <dbReference type="NCBI Taxonomy" id="1069815"/>
    <lineage>
        <taxon>Eukaryota</taxon>
        <taxon>Metazoa</taxon>
        <taxon>Spiralia</taxon>
        <taxon>Lophotrochozoa</taxon>
        <taxon>Mollusca</taxon>
        <taxon>Bivalvia</taxon>
        <taxon>Autobranchia</taxon>
        <taxon>Heteroconchia</taxon>
        <taxon>Palaeoheterodonta</taxon>
        <taxon>Unionida</taxon>
        <taxon>Unionoidea</taxon>
        <taxon>Unionidae</taxon>
        <taxon>Unioninae</taxon>
        <taxon>Sinanodonta</taxon>
    </lineage>
</organism>
<gene>
    <name evidence="12" type="ORF">ACJMK2_034160</name>
</gene>
<reference evidence="12 13" key="1">
    <citation type="submission" date="2024-11" db="EMBL/GenBank/DDBJ databases">
        <title>Chromosome-level genome assembly of the freshwater bivalve Anodonta woodiana.</title>
        <authorList>
            <person name="Chen X."/>
        </authorList>
    </citation>
    <scope>NUCLEOTIDE SEQUENCE [LARGE SCALE GENOMIC DNA]</scope>
    <source>
        <strain evidence="12">MN2024</strain>
        <tissue evidence="12">Gills</tissue>
    </source>
</reference>
<keyword evidence="7" id="KW-0539">Nucleus</keyword>
<comment type="caution">
    <text evidence="12">The sequence shown here is derived from an EMBL/GenBank/DDBJ whole genome shotgun (WGS) entry which is preliminary data.</text>
</comment>
<dbReference type="InterPro" id="IPR016095">
    <property type="entry name" value="Ribosomal_uL1_3-a/b-sand"/>
</dbReference>
<dbReference type="InterPro" id="IPR023674">
    <property type="entry name" value="Ribosomal_uL1-like"/>
</dbReference>
<dbReference type="PANTHER" id="PTHR23105">
    <property type="entry name" value="RIBOSOMAL PROTEIN L7AE FAMILY MEMBER"/>
    <property type="match status" value="1"/>
</dbReference>
<keyword evidence="13" id="KW-1185">Reference proteome</keyword>
<dbReference type="Gene3D" id="3.40.50.790">
    <property type="match status" value="1"/>
</dbReference>
<comment type="function">
    <text evidence="8">Regulates cellular senescence through inhibition of PTEN translation. Acts as a pro-apoptotic regulator in response to DNA damage.</text>
</comment>